<evidence type="ECO:0000256" key="3">
    <source>
        <dbReference type="ARBA" id="ARBA00022473"/>
    </source>
</evidence>
<evidence type="ECO:0000256" key="4">
    <source>
        <dbReference type="ARBA" id="ARBA00023125"/>
    </source>
</evidence>
<protein>
    <submittedName>
        <fullName evidence="10">Uncharacterized protein</fullName>
    </submittedName>
</protein>
<comment type="subcellular location">
    <subcellularLocation>
        <location evidence="1 7 8">Nucleus</location>
    </subcellularLocation>
</comment>
<reference evidence="10" key="2">
    <citation type="submission" date="2025-08" db="UniProtKB">
        <authorList>
            <consortium name="Ensembl"/>
        </authorList>
    </citation>
    <scope>IDENTIFICATION</scope>
</reference>
<keyword evidence="6 7" id="KW-0539">Nucleus</keyword>
<dbReference type="CDD" id="cd00086">
    <property type="entry name" value="homeodomain"/>
    <property type="match status" value="1"/>
</dbReference>
<evidence type="ECO:0000256" key="8">
    <source>
        <dbReference type="RuleBase" id="RU000682"/>
    </source>
</evidence>
<dbReference type="GO" id="GO:0000977">
    <property type="term" value="F:RNA polymerase II transcription regulatory region sequence-specific DNA binding"/>
    <property type="evidence" value="ECO:0007669"/>
    <property type="project" value="TreeGrafter"/>
</dbReference>
<feature type="DNA-binding region" description="Homeobox" evidence="7">
    <location>
        <begin position="32"/>
        <end position="91"/>
    </location>
</feature>
<feature type="region of interest" description="Disordered" evidence="9">
    <location>
        <begin position="90"/>
        <end position="124"/>
    </location>
</feature>
<evidence type="ECO:0000256" key="2">
    <source>
        <dbReference type="ARBA" id="ARBA00005733"/>
    </source>
</evidence>
<dbReference type="PANTHER" id="PTHR46123">
    <property type="entry name" value="MIX-TYPE HOMEOBOX GENE 1-RELATED"/>
    <property type="match status" value="1"/>
</dbReference>
<name>A0A8U7MPW7_CORMO</name>
<evidence type="ECO:0000313" key="11">
    <source>
        <dbReference type="Proteomes" id="UP000694553"/>
    </source>
</evidence>
<keyword evidence="3" id="KW-0217">Developmental protein</keyword>
<keyword evidence="4 7" id="KW-0238">DNA-binding</keyword>
<dbReference type="Gene3D" id="1.10.10.60">
    <property type="entry name" value="Homeodomain-like"/>
    <property type="match status" value="1"/>
</dbReference>
<sequence length="389" mass="42830">MQQHDDAKGTWAVRAGEPWARPAGPGSGREGGRRKRTTFSKAQLELLVRAFEREPYPGIALREQLSGLTDIPESRIQVWFQNRRARQLNHKKSEAAAYARPGKPKPRRCVGQERPRAQQCPGTERSLLCPQPGLPGGTQSFCGQPPSYSGQLYPRLDMHFRSLDNTFGALGQTPADFGLDCSGRGVPLGAGSMGSAPQFSLPAQQAQEYPHLKKSFPESFYSDADVFQPCTDHQYPAAKENMYRKPVFNYFNANQGLGVENCLYGKSNTSPFGKGSTFSYDGGEPELEPEQMRHSSPLLAASNASPPLVLLKHEGGYQGTLATPVPSYEQQLLETVNDYDPYWLGMKNEILGTGLDLLFENQQNAEQGQTKNYLSAFGGQNSVCHLGHT</sequence>
<dbReference type="PANTHER" id="PTHR46123:SF4">
    <property type="entry name" value="MIX-TYPE HOMEOBOX GENE 1-RELATED"/>
    <property type="match status" value="1"/>
</dbReference>
<dbReference type="SUPFAM" id="SSF46689">
    <property type="entry name" value="Homeodomain-like"/>
    <property type="match status" value="1"/>
</dbReference>
<dbReference type="SMART" id="SM00389">
    <property type="entry name" value="HOX"/>
    <property type="match status" value="1"/>
</dbReference>
<reference evidence="10" key="3">
    <citation type="submission" date="2025-09" db="UniProtKB">
        <authorList>
            <consortium name="Ensembl"/>
        </authorList>
    </citation>
    <scope>IDENTIFICATION</scope>
</reference>
<dbReference type="PROSITE" id="PS50071">
    <property type="entry name" value="HOMEOBOX_2"/>
    <property type="match status" value="1"/>
</dbReference>
<evidence type="ECO:0000256" key="7">
    <source>
        <dbReference type="PROSITE-ProRule" id="PRU00108"/>
    </source>
</evidence>
<dbReference type="OMA" id="EDHQYLA"/>
<dbReference type="InterPro" id="IPR001356">
    <property type="entry name" value="HD"/>
</dbReference>
<dbReference type="GO" id="GO:0005634">
    <property type="term" value="C:nucleus"/>
    <property type="evidence" value="ECO:0007669"/>
    <property type="project" value="UniProtKB-SubCell"/>
</dbReference>
<organism evidence="10 11">
    <name type="scientific">Corvus moneduloides</name>
    <name type="common">New Caledonian crow</name>
    <dbReference type="NCBI Taxonomy" id="1196302"/>
    <lineage>
        <taxon>Eukaryota</taxon>
        <taxon>Metazoa</taxon>
        <taxon>Chordata</taxon>
        <taxon>Craniata</taxon>
        <taxon>Vertebrata</taxon>
        <taxon>Euteleostomi</taxon>
        <taxon>Archelosauria</taxon>
        <taxon>Archosauria</taxon>
        <taxon>Dinosauria</taxon>
        <taxon>Saurischia</taxon>
        <taxon>Theropoda</taxon>
        <taxon>Coelurosauria</taxon>
        <taxon>Aves</taxon>
        <taxon>Neognathae</taxon>
        <taxon>Neoaves</taxon>
        <taxon>Telluraves</taxon>
        <taxon>Australaves</taxon>
        <taxon>Passeriformes</taxon>
        <taxon>Corvoidea</taxon>
        <taxon>Corvidae</taxon>
        <taxon>Corvus</taxon>
    </lineage>
</organism>
<dbReference type="Pfam" id="PF00046">
    <property type="entry name" value="Homeodomain"/>
    <property type="match status" value="1"/>
</dbReference>
<keyword evidence="5 7" id="KW-0371">Homeobox</keyword>
<comment type="similarity">
    <text evidence="2">Belongs to the paired homeobox family.</text>
</comment>
<dbReference type="InterPro" id="IPR009057">
    <property type="entry name" value="Homeodomain-like_sf"/>
</dbReference>
<dbReference type="InterPro" id="IPR051306">
    <property type="entry name" value="Homeobox_regulator"/>
</dbReference>
<evidence type="ECO:0000313" key="10">
    <source>
        <dbReference type="Ensembl" id="ENSCMUP00000032962.1"/>
    </source>
</evidence>
<evidence type="ECO:0000256" key="9">
    <source>
        <dbReference type="SAM" id="MobiDB-lite"/>
    </source>
</evidence>
<dbReference type="FunFam" id="1.10.10.60:FF:000312">
    <property type="entry name" value="Mix-type homeobox gene 1"/>
    <property type="match status" value="1"/>
</dbReference>
<dbReference type="Ensembl" id="ENSCMUT00000030923.1">
    <property type="protein sequence ID" value="ENSCMUP00000032962.1"/>
    <property type="gene ID" value="ENSCMUG00000020235.1"/>
</dbReference>
<evidence type="ECO:0000256" key="6">
    <source>
        <dbReference type="ARBA" id="ARBA00023242"/>
    </source>
</evidence>
<feature type="region of interest" description="Disordered" evidence="9">
    <location>
        <begin position="1"/>
        <end position="38"/>
    </location>
</feature>
<dbReference type="AlphaFoldDB" id="A0A8U7MPW7"/>
<evidence type="ECO:0000256" key="1">
    <source>
        <dbReference type="ARBA" id="ARBA00004123"/>
    </source>
</evidence>
<dbReference type="GO" id="GO:0000981">
    <property type="term" value="F:DNA-binding transcription factor activity, RNA polymerase II-specific"/>
    <property type="evidence" value="ECO:0007669"/>
    <property type="project" value="TreeGrafter"/>
</dbReference>
<keyword evidence="11" id="KW-1185">Reference proteome</keyword>
<accession>A0A8U7MPW7</accession>
<evidence type="ECO:0000256" key="5">
    <source>
        <dbReference type="ARBA" id="ARBA00023155"/>
    </source>
</evidence>
<reference evidence="11" key="1">
    <citation type="submission" date="2019-10" db="EMBL/GenBank/DDBJ databases">
        <title>Corvus moneduloides (New Caledonian crow) genome, bCorMon1, primary haplotype.</title>
        <authorList>
            <person name="Rutz C."/>
            <person name="Fungtammasan C."/>
            <person name="Mountcastle J."/>
            <person name="Formenti G."/>
            <person name="Chow W."/>
            <person name="Howe K."/>
            <person name="Steele M.P."/>
            <person name="Fernandes J."/>
            <person name="Gilbert M.T.P."/>
            <person name="Fedrigo O."/>
            <person name="Jarvis E.D."/>
            <person name="Gemmell N."/>
        </authorList>
    </citation>
    <scope>NUCLEOTIDE SEQUENCE [LARGE SCALE GENOMIC DNA]</scope>
</reference>
<dbReference type="Proteomes" id="UP000694553">
    <property type="component" value="Unassembled WGS sequence"/>
</dbReference>
<proteinExistence type="inferred from homology"/>